<name>A0AAN7BL16_9PEZI</name>
<proteinExistence type="predicted"/>
<accession>A0AAN7BL16</accession>
<dbReference type="Proteomes" id="UP001301958">
    <property type="component" value="Unassembled WGS sequence"/>
</dbReference>
<evidence type="ECO:0000313" key="1">
    <source>
        <dbReference type="EMBL" id="KAK4225224.1"/>
    </source>
</evidence>
<dbReference type="AlphaFoldDB" id="A0AAN7BL16"/>
<sequence length="287" mass="33205">MPKAKSETALKGARPLTPGELDGYWKDSKRKEIIERGLYLVQNHLEVPPHIKGAYEHILEIQDGHDWTQAGTKYICGIIDSLPHRLFDTYIYKRKDLREPDPETSPAYYDIMRRLLLAEHEFYSTHAESVGGNLLKQIQLSSSHRGSFKHHLKHSGVSIDKILHFSRTVCINRYSETWPSLQYQLENRRRFFLLDIARYLVSKHATVEDIARGEYYIPGGANPDAYIEEGFMSINLRTLVFDTTLNSSLIRLMVETGMKPGVIIKTLTFWRDGDDDERQGERPGKWK</sequence>
<reference evidence="1" key="1">
    <citation type="journal article" date="2023" name="Mol. Phylogenet. Evol.">
        <title>Genome-scale phylogeny and comparative genomics of the fungal order Sordariales.</title>
        <authorList>
            <person name="Hensen N."/>
            <person name="Bonometti L."/>
            <person name="Westerberg I."/>
            <person name="Brannstrom I.O."/>
            <person name="Guillou S."/>
            <person name="Cros-Aarteil S."/>
            <person name="Calhoun S."/>
            <person name="Haridas S."/>
            <person name="Kuo A."/>
            <person name="Mondo S."/>
            <person name="Pangilinan J."/>
            <person name="Riley R."/>
            <person name="LaButti K."/>
            <person name="Andreopoulos B."/>
            <person name="Lipzen A."/>
            <person name="Chen C."/>
            <person name="Yan M."/>
            <person name="Daum C."/>
            <person name="Ng V."/>
            <person name="Clum A."/>
            <person name="Steindorff A."/>
            <person name="Ohm R.A."/>
            <person name="Martin F."/>
            <person name="Silar P."/>
            <person name="Natvig D.O."/>
            <person name="Lalanne C."/>
            <person name="Gautier V."/>
            <person name="Ament-Velasquez S.L."/>
            <person name="Kruys A."/>
            <person name="Hutchinson M.I."/>
            <person name="Powell A.J."/>
            <person name="Barry K."/>
            <person name="Miller A.N."/>
            <person name="Grigoriev I.V."/>
            <person name="Debuchy R."/>
            <person name="Gladieux P."/>
            <person name="Hiltunen Thoren M."/>
            <person name="Johannesson H."/>
        </authorList>
    </citation>
    <scope>NUCLEOTIDE SEQUENCE</scope>
    <source>
        <strain evidence="1">CBS 990.96</strain>
    </source>
</reference>
<comment type="caution">
    <text evidence="1">The sequence shown here is derived from an EMBL/GenBank/DDBJ whole genome shotgun (WGS) entry which is preliminary data.</text>
</comment>
<organism evidence="1 2">
    <name type="scientific">Podospora fimiseda</name>
    <dbReference type="NCBI Taxonomy" id="252190"/>
    <lineage>
        <taxon>Eukaryota</taxon>
        <taxon>Fungi</taxon>
        <taxon>Dikarya</taxon>
        <taxon>Ascomycota</taxon>
        <taxon>Pezizomycotina</taxon>
        <taxon>Sordariomycetes</taxon>
        <taxon>Sordariomycetidae</taxon>
        <taxon>Sordariales</taxon>
        <taxon>Podosporaceae</taxon>
        <taxon>Podospora</taxon>
    </lineage>
</organism>
<reference evidence="1" key="2">
    <citation type="submission" date="2023-05" db="EMBL/GenBank/DDBJ databases">
        <authorList>
            <consortium name="Lawrence Berkeley National Laboratory"/>
            <person name="Steindorff A."/>
            <person name="Hensen N."/>
            <person name="Bonometti L."/>
            <person name="Westerberg I."/>
            <person name="Brannstrom I.O."/>
            <person name="Guillou S."/>
            <person name="Cros-Aarteil S."/>
            <person name="Calhoun S."/>
            <person name="Haridas S."/>
            <person name="Kuo A."/>
            <person name="Mondo S."/>
            <person name="Pangilinan J."/>
            <person name="Riley R."/>
            <person name="Labutti K."/>
            <person name="Andreopoulos B."/>
            <person name="Lipzen A."/>
            <person name="Chen C."/>
            <person name="Yanf M."/>
            <person name="Daum C."/>
            <person name="Ng V."/>
            <person name="Clum A."/>
            <person name="Ohm R."/>
            <person name="Martin F."/>
            <person name="Silar P."/>
            <person name="Natvig D."/>
            <person name="Lalanne C."/>
            <person name="Gautier V."/>
            <person name="Ament-Velasquez S.L."/>
            <person name="Kruys A."/>
            <person name="Hutchinson M.I."/>
            <person name="Powell A.J."/>
            <person name="Barry K."/>
            <person name="Miller A.N."/>
            <person name="Grigoriev I.V."/>
            <person name="Debuchy R."/>
            <person name="Gladieux P."/>
            <person name="Thoren M.H."/>
            <person name="Johannesson H."/>
        </authorList>
    </citation>
    <scope>NUCLEOTIDE SEQUENCE</scope>
    <source>
        <strain evidence="1">CBS 990.96</strain>
    </source>
</reference>
<evidence type="ECO:0000313" key="2">
    <source>
        <dbReference type="Proteomes" id="UP001301958"/>
    </source>
</evidence>
<dbReference type="EMBL" id="MU865372">
    <property type="protein sequence ID" value="KAK4225224.1"/>
    <property type="molecule type" value="Genomic_DNA"/>
</dbReference>
<keyword evidence="2" id="KW-1185">Reference proteome</keyword>
<protein>
    <submittedName>
        <fullName evidence="1">Uncharacterized protein</fullName>
    </submittedName>
</protein>
<gene>
    <name evidence="1" type="ORF">QBC38DRAFT_369247</name>
</gene>